<sequence>MTQENNIKTVQLRRHKAIATGLFILMVVIYAVTTWVLHRQELAWLHYVRAFAEAAMVGALADWFAVTALFHHPLGIPIPHTNLIETRKKSIGDNLGGFIVTNFLNSETVRPYIQKLDINALLLPWLKNAKNTELLVAEVSKILKNIVTRADDVLVSGFITRKSKDLLNDIRLNEVLASGLSILIDRGDHLRILDYLAEKLRVYILNNEEMVRERVKKESHFLIPGFVDNLIAAKITSGLASYLAEIKEDTHHKIKSDITGHLQAFIEDVRSNPKWQQELEGIKENILKGDKVQQYAHSIWKQIQSAIINDLENTDSHIRRYFSKTIQDMMEDLQQDPQMQEKINRWVRYNIYKAILRNASKVGMLISNTVGNWQGKELSNKLELEVGKDLQFIRINGTLVGGLVGLLIYTITQLIQNS</sequence>
<dbReference type="Proteomes" id="UP001357452">
    <property type="component" value="Unassembled WGS sequence"/>
</dbReference>
<dbReference type="Pfam" id="PF04286">
    <property type="entry name" value="DUF445"/>
    <property type="match status" value="1"/>
</dbReference>
<feature type="transmembrane region" description="Helical" evidence="1">
    <location>
        <begin position="17"/>
        <end position="38"/>
    </location>
</feature>
<gene>
    <name evidence="2" type="ORF">V2H41_02640</name>
</gene>
<evidence type="ECO:0000313" key="2">
    <source>
        <dbReference type="EMBL" id="MEE6186160.1"/>
    </source>
</evidence>
<evidence type="ECO:0000256" key="1">
    <source>
        <dbReference type="SAM" id="Phobius"/>
    </source>
</evidence>
<organism evidence="2 3">
    <name type="scientific">Niabella digestorum</name>
    <dbReference type="NCBI Taxonomy" id="3117701"/>
    <lineage>
        <taxon>Bacteria</taxon>
        <taxon>Pseudomonadati</taxon>
        <taxon>Bacteroidota</taxon>
        <taxon>Chitinophagia</taxon>
        <taxon>Chitinophagales</taxon>
        <taxon>Chitinophagaceae</taxon>
        <taxon>Niabella</taxon>
    </lineage>
</organism>
<dbReference type="RefSeq" id="WP_330973563.1">
    <property type="nucleotide sequence ID" value="NZ_JAZGLY010000001.1"/>
</dbReference>
<proteinExistence type="predicted"/>
<keyword evidence="1" id="KW-0812">Transmembrane</keyword>
<comment type="caution">
    <text evidence="2">The sequence shown here is derived from an EMBL/GenBank/DDBJ whole genome shotgun (WGS) entry which is preliminary data.</text>
</comment>
<keyword evidence="1" id="KW-0472">Membrane</keyword>
<name>A0ABU7RDT8_9BACT</name>
<protein>
    <submittedName>
        <fullName evidence="2">DUF445 domain-containing protein</fullName>
    </submittedName>
</protein>
<keyword evidence="3" id="KW-1185">Reference proteome</keyword>
<dbReference type="InterPro" id="IPR007383">
    <property type="entry name" value="DUF445"/>
</dbReference>
<accession>A0ABU7RDT8</accession>
<evidence type="ECO:0000313" key="3">
    <source>
        <dbReference type="Proteomes" id="UP001357452"/>
    </source>
</evidence>
<dbReference type="EMBL" id="JAZGLY010000001">
    <property type="protein sequence ID" value="MEE6186160.1"/>
    <property type="molecule type" value="Genomic_DNA"/>
</dbReference>
<dbReference type="PANTHER" id="PTHR38442:SF1">
    <property type="entry name" value="INNER MEMBRANE PROTEIN"/>
    <property type="match status" value="1"/>
</dbReference>
<keyword evidence="1" id="KW-1133">Transmembrane helix</keyword>
<reference evidence="2 3" key="1">
    <citation type="submission" date="2024-01" db="EMBL/GenBank/DDBJ databases">
        <title>Niabella digestum sp. nov., isolated from waste digestion system.</title>
        <authorList>
            <person name="Zhang L."/>
        </authorList>
    </citation>
    <scope>NUCLEOTIDE SEQUENCE [LARGE SCALE GENOMIC DNA]</scope>
    <source>
        <strain evidence="2 3">A18</strain>
    </source>
</reference>
<dbReference type="PANTHER" id="PTHR38442">
    <property type="entry name" value="INNER MEMBRANE PROTEIN-RELATED"/>
    <property type="match status" value="1"/>
</dbReference>